<dbReference type="Proteomes" id="UP000237105">
    <property type="component" value="Unassembled WGS sequence"/>
</dbReference>
<comment type="caution">
    <text evidence="2">The sequence shown here is derived from an EMBL/GenBank/DDBJ whole genome shotgun (WGS) entry which is preliminary data.</text>
</comment>
<reference evidence="3" key="1">
    <citation type="submission" date="2016-06" db="EMBL/GenBank/DDBJ databases">
        <title>Parallel loss of symbiosis genes in relatives of nitrogen-fixing non-legume Parasponia.</title>
        <authorList>
            <person name="Van Velzen R."/>
            <person name="Holmer R."/>
            <person name="Bu F."/>
            <person name="Rutten L."/>
            <person name="Van Zeijl A."/>
            <person name="Liu W."/>
            <person name="Santuari L."/>
            <person name="Cao Q."/>
            <person name="Sharma T."/>
            <person name="Shen D."/>
            <person name="Roswanjaya Y."/>
            <person name="Wardhani T."/>
            <person name="Kalhor M.S."/>
            <person name="Jansen J."/>
            <person name="Van den Hoogen J."/>
            <person name="Gungor B."/>
            <person name="Hartog M."/>
            <person name="Hontelez J."/>
            <person name="Verver J."/>
            <person name="Yang W.-C."/>
            <person name="Schijlen E."/>
            <person name="Repin R."/>
            <person name="Schilthuizen M."/>
            <person name="Schranz E."/>
            <person name="Heidstra R."/>
            <person name="Miyata K."/>
            <person name="Fedorova E."/>
            <person name="Kohlen W."/>
            <person name="Bisseling T."/>
            <person name="Smit S."/>
            <person name="Geurts R."/>
        </authorList>
    </citation>
    <scope>NUCLEOTIDE SEQUENCE [LARGE SCALE GENOMIC DNA]</scope>
    <source>
        <strain evidence="3">cv. WU1-14</strain>
    </source>
</reference>
<organism evidence="2 3">
    <name type="scientific">Parasponia andersonii</name>
    <name type="common">Sponia andersonii</name>
    <dbReference type="NCBI Taxonomy" id="3476"/>
    <lineage>
        <taxon>Eukaryota</taxon>
        <taxon>Viridiplantae</taxon>
        <taxon>Streptophyta</taxon>
        <taxon>Embryophyta</taxon>
        <taxon>Tracheophyta</taxon>
        <taxon>Spermatophyta</taxon>
        <taxon>Magnoliopsida</taxon>
        <taxon>eudicotyledons</taxon>
        <taxon>Gunneridae</taxon>
        <taxon>Pentapetalae</taxon>
        <taxon>rosids</taxon>
        <taxon>fabids</taxon>
        <taxon>Rosales</taxon>
        <taxon>Cannabaceae</taxon>
        <taxon>Parasponia</taxon>
    </lineage>
</organism>
<accession>A0A2P5B229</accession>
<keyword evidence="3" id="KW-1185">Reference proteome</keyword>
<feature type="domain" description="PH" evidence="1">
    <location>
        <begin position="1"/>
        <end position="21"/>
    </location>
</feature>
<dbReference type="EMBL" id="JXTB01000382">
    <property type="protein sequence ID" value="PON42819.1"/>
    <property type="molecule type" value="Genomic_DNA"/>
</dbReference>
<dbReference type="InterPro" id="IPR001849">
    <property type="entry name" value="PH_domain"/>
</dbReference>
<sequence>FQTNNDWEAKIWSSSVRKLVKNINGDLNSIEVQRRRRPESVKLNAPLIRKDTRCAQRCEQGSKRYMVRICNFWHCGWQMGRMI</sequence>
<protein>
    <submittedName>
        <fullName evidence="2">Pleckstrin domain containing protein</fullName>
    </submittedName>
</protein>
<name>A0A2P5B229_PARAD</name>
<proteinExistence type="predicted"/>
<dbReference type="PROSITE" id="PS50003">
    <property type="entry name" value="PH_DOMAIN"/>
    <property type="match status" value="1"/>
</dbReference>
<evidence type="ECO:0000313" key="2">
    <source>
        <dbReference type="EMBL" id="PON42819.1"/>
    </source>
</evidence>
<evidence type="ECO:0000259" key="1">
    <source>
        <dbReference type="PROSITE" id="PS50003"/>
    </source>
</evidence>
<gene>
    <name evidence="2" type="ORF">PanWU01x14_278640</name>
</gene>
<evidence type="ECO:0000313" key="3">
    <source>
        <dbReference type="Proteomes" id="UP000237105"/>
    </source>
</evidence>
<dbReference type="AlphaFoldDB" id="A0A2P5B229"/>
<feature type="non-terminal residue" evidence="2">
    <location>
        <position position="1"/>
    </location>
</feature>